<dbReference type="GO" id="GO:0015074">
    <property type="term" value="P:DNA integration"/>
    <property type="evidence" value="ECO:0007669"/>
    <property type="project" value="InterPro"/>
</dbReference>
<proteinExistence type="predicted"/>
<dbReference type="GO" id="GO:0003676">
    <property type="term" value="F:nucleic acid binding"/>
    <property type="evidence" value="ECO:0007669"/>
    <property type="project" value="InterPro"/>
</dbReference>
<dbReference type="InterPro" id="IPR012337">
    <property type="entry name" value="RNaseH-like_sf"/>
</dbReference>
<dbReference type="PROSITE" id="PS50994">
    <property type="entry name" value="INTEGRASE"/>
    <property type="match status" value="1"/>
</dbReference>
<keyword evidence="3" id="KW-1185">Reference proteome</keyword>
<dbReference type="AlphaFoldDB" id="A0AAD3TCZ8"/>
<dbReference type="Pfam" id="PF00665">
    <property type="entry name" value="rve"/>
    <property type="match status" value="1"/>
</dbReference>
<dbReference type="PANTHER" id="PTHR37984">
    <property type="entry name" value="PROTEIN CBG26694"/>
    <property type="match status" value="1"/>
</dbReference>
<dbReference type="Pfam" id="PF17921">
    <property type="entry name" value="Integrase_H2C2"/>
    <property type="match status" value="1"/>
</dbReference>
<evidence type="ECO:0000313" key="3">
    <source>
        <dbReference type="Proteomes" id="UP001279734"/>
    </source>
</evidence>
<evidence type="ECO:0000313" key="2">
    <source>
        <dbReference type="EMBL" id="GMH26979.1"/>
    </source>
</evidence>
<dbReference type="Gene3D" id="3.30.420.10">
    <property type="entry name" value="Ribonuclease H-like superfamily/Ribonuclease H"/>
    <property type="match status" value="1"/>
</dbReference>
<dbReference type="InterPro" id="IPR050951">
    <property type="entry name" value="Retrovirus_Pol_polyprotein"/>
</dbReference>
<gene>
    <name evidence="2" type="ORF">Nepgr_028822</name>
</gene>
<name>A0AAD3TCZ8_NEPGR</name>
<dbReference type="EMBL" id="BSYO01000032">
    <property type="protein sequence ID" value="GMH26979.1"/>
    <property type="molecule type" value="Genomic_DNA"/>
</dbReference>
<organism evidence="2 3">
    <name type="scientific">Nepenthes gracilis</name>
    <name type="common">Slender pitcher plant</name>
    <dbReference type="NCBI Taxonomy" id="150966"/>
    <lineage>
        <taxon>Eukaryota</taxon>
        <taxon>Viridiplantae</taxon>
        <taxon>Streptophyta</taxon>
        <taxon>Embryophyta</taxon>
        <taxon>Tracheophyta</taxon>
        <taxon>Spermatophyta</taxon>
        <taxon>Magnoliopsida</taxon>
        <taxon>eudicotyledons</taxon>
        <taxon>Gunneridae</taxon>
        <taxon>Pentapetalae</taxon>
        <taxon>Caryophyllales</taxon>
        <taxon>Nepenthaceae</taxon>
        <taxon>Nepenthes</taxon>
    </lineage>
</organism>
<dbReference type="InterPro" id="IPR001584">
    <property type="entry name" value="Integrase_cat-core"/>
</dbReference>
<dbReference type="InterPro" id="IPR036397">
    <property type="entry name" value="RNaseH_sf"/>
</dbReference>
<dbReference type="SUPFAM" id="SSF53098">
    <property type="entry name" value="Ribonuclease H-like"/>
    <property type="match status" value="1"/>
</dbReference>
<sequence>MQIFEAENWMTPFLNYLANGSLPEDVEKAKWVKKIAGWYAVVDGRLYCHGYSTPYLRCLTPEEADYALSEVLLGVCESHIGGKNLAFKVMNRGYYWPSMKKDALEFVKKCESYQLHSNLHRQASADLKALQAPWPFAQWGLDLLGPFPIATGQRKFIIRGIDYFTKWVETVPLAKITEHNTLEFLRQNIVCRFDVPEVIVTDNGTQFSEKRFTKYCTSLGVKLVHTLVAYPQANGHVEVTNRTLLHGLKTKLEDAGGS</sequence>
<reference evidence="2" key="1">
    <citation type="submission" date="2023-05" db="EMBL/GenBank/DDBJ databases">
        <title>Nepenthes gracilis genome sequencing.</title>
        <authorList>
            <person name="Fukushima K."/>
        </authorList>
    </citation>
    <scope>NUCLEOTIDE SEQUENCE</scope>
    <source>
        <strain evidence="2">SING2019-196</strain>
    </source>
</reference>
<comment type="caution">
    <text evidence="2">The sequence shown here is derived from an EMBL/GenBank/DDBJ whole genome shotgun (WGS) entry which is preliminary data.</text>
</comment>
<dbReference type="InterPro" id="IPR041588">
    <property type="entry name" value="Integrase_H2C2"/>
</dbReference>
<dbReference type="PANTHER" id="PTHR37984:SF5">
    <property type="entry name" value="PROTEIN NYNRIN-LIKE"/>
    <property type="match status" value="1"/>
</dbReference>
<evidence type="ECO:0000259" key="1">
    <source>
        <dbReference type="PROSITE" id="PS50994"/>
    </source>
</evidence>
<dbReference type="Proteomes" id="UP001279734">
    <property type="component" value="Unassembled WGS sequence"/>
</dbReference>
<accession>A0AAD3TCZ8</accession>
<protein>
    <recommendedName>
        <fullName evidence="1">Integrase catalytic domain-containing protein</fullName>
    </recommendedName>
</protein>
<dbReference type="Gene3D" id="1.10.340.70">
    <property type="match status" value="1"/>
</dbReference>
<feature type="domain" description="Integrase catalytic" evidence="1">
    <location>
        <begin position="131"/>
        <end position="258"/>
    </location>
</feature>